<dbReference type="InterPro" id="IPR013783">
    <property type="entry name" value="Ig-like_fold"/>
</dbReference>
<evidence type="ECO:0008006" key="4">
    <source>
        <dbReference type="Google" id="ProtNLM"/>
    </source>
</evidence>
<protein>
    <recommendedName>
        <fullName evidence="4">HTH cro/C1-type domain-containing protein</fullName>
    </recommendedName>
</protein>
<keyword evidence="1" id="KW-0472">Membrane</keyword>
<dbReference type="Gene3D" id="1.10.260.40">
    <property type="entry name" value="lambda repressor-like DNA-binding domains"/>
    <property type="match status" value="1"/>
</dbReference>
<proteinExistence type="predicted"/>
<evidence type="ECO:0000313" key="3">
    <source>
        <dbReference type="Proteomes" id="UP000177039"/>
    </source>
</evidence>
<sequence length="208" mass="23528">MATLGELLSSQRKAKRIPLKRAARQLSIKKQHLQALEESDWSVLPESAFIRGFIKNYSTYLGLDEKHALALFRREYDEAKYPQKPPIRQYKKGLMPTTTKIINSTFTVAVIIFIAYLVIQYLSILSAPELKVASPPDDFTTSVPIVVISGQTEKESQLAINGQFVPVDPQGNFSYEHKLKDGQNIIEIIASKRLSPKTKVTKIIRLTR</sequence>
<dbReference type="Pfam" id="PF09136">
    <property type="entry name" value="Glucodextran_B"/>
    <property type="match status" value="1"/>
</dbReference>
<evidence type="ECO:0000256" key="1">
    <source>
        <dbReference type="SAM" id="Phobius"/>
    </source>
</evidence>
<organism evidence="2 3">
    <name type="scientific">Candidatus Curtissbacteria bacterium RIFCSPLOWO2_01_FULL_42_50</name>
    <dbReference type="NCBI Taxonomy" id="1797730"/>
    <lineage>
        <taxon>Bacteria</taxon>
        <taxon>Candidatus Curtissiibacteriota</taxon>
    </lineage>
</organism>
<comment type="caution">
    <text evidence="2">The sequence shown here is derived from an EMBL/GenBank/DDBJ whole genome shotgun (WGS) entry which is preliminary data.</text>
</comment>
<keyword evidence="1" id="KW-0812">Transmembrane</keyword>
<evidence type="ECO:0000313" key="2">
    <source>
        <dbReference type="EMBL" id="OGD98356.1"/>
    </source>
</evidence>
<dbReference type="PANTHER" id="PTHR34475">
    <property type="match status" value="1"/>
</dbReference>
<dbReference type="Gene3D" id="2.60.40.10">
    <property type="entry name" value="Immunoglobulins"/>
    <property type="match status" value="1"/>
</dbReference>
<gene>
    <name evidence="2" type="ORF">A3B54_00690</name>
</gene>
<feature type="transmembrane region" description="Helical" evidence="1">
    <location>
        <begin position="101"/>
        <end position="122"/>
    </location>
</feature>
<dbReference type="InterPro" id="IPR050400">
    <property type="entry name" value="Bact_Cytoskel_RodZ"/>
</dbReference>
<dbReference type="InterPro" id="IPR010982">
    <property type="entry name" value="Lambda_DNA-bd_dom_sf"/>
</dbReference>
<dbReference type="PANTHER" id="PTHR34475:SF1">
    <property type="entry name" value="CYTOSKELETON PROTEIN RODZ"/>
    <property type="match status" value="1"/>
</dbReference>
<reference evidence="2 3" key="1">
    <citation type="journal article" date="2016" name="Nat. Commun.">
        <title>Thousands of microbial genomes shed light on interconnected biogeochemical processes in an aquifer system.</title>
        <authorList>
            <person name="Anantharaman K."/>
            <person name="Brown C.T."/>
            <person name="Hug L.A."/>
            <person name="Sharon I."/>
            <person name="Castelle C.J."/>
            <person name="Probst A.J."/>
            <person name="Thomas B.C."/>
            <person name="Singh A."/>
            <person name="Wilkins M.J."/>
            <person name="Karaoz U."/>
            <person name="Brodie E.L."/>
            <person name="Williams K.H."/>
            <person name="Hubbard S.S."/>
            <person name="Banfield J.F."/>
        </authorList>
    </citation>
    <scope>NUCLEOTIDE SEQUENCE [LARGE SCALE GENOMIC DNA]</scope>
</reference>
<dbReference type="Proteomes" id="UP000177039">
    <property type="component" value="Unassembled WGS sequence"/>
</dbReference>
<name>A0A1F5H2I2_9BACT</name>
<accession>A0A1F5H2I2</accession>
<dbReference type="GO" id="GO:0003677">
    <property type="term" value="F:DNA binding"/>
    <property type="evidence" value="ECO:0007669"/>
    <property type="project" value="InterPro"/>
</dbReference>
<dbReference type="AlphaFoldDB" id="A0A1F5H2I2"/>
<keyword evidence="1" id="KW-1133">Transmembrane helix</keyword>
<dbReference type="Pfam" id="PF13413">
    <property type="entry name" value="HTH_25"/>
    <property type="match status" value="1"/>
</dbReference>
<dbReference type="EMBL" id="MFBT01000038">
    <property type="protein sequence ID" value="OGD98356.1"/>
    <property type="molecule type" value="Genomic_DNA"/>
</dbReference>